<gene>
    <name evidence="6" type="ORF">EVOR1521_LOCUS7978</name>
</gene>
<feature type="transmembrane region" description="Helical" evidence="2">
    <location>
        <begin position="1014"/>
        <end position="1033"/>
    </location>
</feature>
<feature type="signal peptide" evidence="3">
    <location>
        <begin position="1"/>
        <end position="18"/>
    </location>
</feature>
<dbReference type="PANTHER" id="PTHR11319">
    <property type="entry name" value="G PROTEIN-COUPLED RECEPTOR-RELATED"/>
    <property type="match status" value="1"/>
</dbReference>
<keyword evidence="2" id="KW-1133">Transmembrane helix</keyword>
<feature type="compositionally biased region" description="Acidic residues" evidence="1">
    <location>
        <begin position="1754"/>
        <end position="1768"/>
    </location>
</feature>
<name>A0AA36I2J8_9DINO</name>
<dbReference type="Proteomes" id="UP001178507">
    <property type="component" value="Unassembled WGS sequence"/>
</dbReference>
<evidence type="ECO:0000259" key="4">
    <source>
        <dbReference type="Pfam" id="PF07699"/>
    </source>
</evidence>
<feature type="domain" description="Tyrosine-protein kinase ephrin type A/B receptor-like" evidence="4">
    <location>
        <begin position="840"/>
        <end position="882"/>
    </location>
</feature>
<reference evidence="6" key="1">
    <citation type="submission" date="2023-08" db="EMBL/GenBank/DDBJ databases">
        <authorList>
            <person name="Chen Y."/>
            <person name="Shah S."/>
            <person name="Dougan E. K."/>
            <person name="Thang M."/>
            <person name="Chan C."/>
        </authorList>
    </citation>
    <scope>NUCLEOTIDE SEQUENCE</scope>
</reference>
<sequence>MAVRAVALLALAHARVLQLDLFGTDAGGCVSSPCRSLSFAIGQVEDGDEIHVSAGTFVGPFNRNLAPGSMGKSNFTVKGAGAGVTVFDLQSQGRFMLLDSSAGLVRVQHLTVARGSCEHLTSGAEFGAGFALLASPAVLEDLHLHDMDCSASTIEPLVWNGGAIYLKDSQALLRRVLATDCVANHGAAVASWGSDRSVVLDSVFERHFTTGWGGTMLMEENSETEFHRCRFSHGESPYGGHMDDGSFARPLFSECLFEYGRALHGSTYYGYGESAARFVNSVMRFGYAQGSGAAYLTSSVRPVFENVTFLNNTALEGAGLRSYSPGLLLKNCKFIDNYATANGQDAAIQENGGGLILEDCDFEGNRAGTKAGAISLHIEPSSSLSIFRRVRFRNNSAKLGGALALSRSPDGVSGHVLHMEDVLFEGNRAEEAGGAISLTGGAGVTMRNITFRSNHAASHGGAIAINLIDVYPLTVEINDTLLQENEAYGHGGAISCEELSRPSALTLHNVSFLENSAYGDGAGLRFACSQLRLSNTSFRRNVAAGNGGALKLYSQLQCGEETLFENVELLENRAKLGAGVFFSYADPSCAVPTQGPDGAWATSVPSAWRWADFPGAVRGNAATLQGDLQATMPERIELACGKGNCTELGLIGTELGQIEIAGFPGVLLYFTASLRDSFGQIYVDDTLTLELEVSKTLPCVLKGAVKHRFTEGVAAVQSVRVVASEEGAWSPFCSILVRLPLSIYELQKVSTAEVRVAMGNSYLDCPEGHISEKKVKGLWQCKPCPAGTFEALGQCRACGVGTFSMEEGSSSCDDCPVGHGCPRGASIPAACVPGFFQDQRGAQNCLRCPIGSFSSEYGSSLCEACGLGMVTGESGGSSFAACVCAEGKFMVNGTGCADCFSGMICPQGLGEPLQAAGYWAQVLDQQQGEYSVLRCRSTLECPEGPPELCADNREGPACNNCKSTFYPTHEGHCLACGSLDALPVYVLLMFAWLLLAGLMNWVNMDLSQSSLNKLTIAAVANQLCFAIQALSTIRQLQLTWPEPVATLMDLANLITMFDLDFLKIACASQRDHPAVKLLGQLLAIPLLALGVASICILQRALGRRNMPYDHFFNIIGIILFAFSLSLSLAAVMPFQCLPNPNGTSSGARNPGVICYQSTDHWILVIIGICGILAYPVATLSWAVWTTIQYPSRAATGKGLALLYRYRFFFQRFRNKCYGYGLVILIRNFLLALVPVLLVPLPFLQVLVVGLVLLASLVIQVRFWPWRTPYANTVDLLMTGFLIVTLLGVAPLLDVSSTDATAVLGYLLCIPVLAPIVVAFTMVVWSGWRSMGSARKFDIFLCHHKGGAGALARYVKLMLTRQAQCHVFLDADSLESLDQLFDTVRDHTNHFVMLLTQQLLKRMWCAGEIATAYKNRITMIPVVCDDFRHPSGGEMEGIPSLWTAEQKHPLACYGITNSDVVSAYKHLQLLPELKFPRFGTSDEKIAVLFDLAAKCQLYKRPAASEGEPAPRPRILLTGAVADAEAMSICDITQIMIQERLHVVCGVTRNQEEARSLMRYASYMVFILSRGVLRDPGFAQILLLAHGQSGSSGTRSVSRILSNRSDRSLECLPVIADTHFEFPTPEFYQELASFGLGFGPEVGCKLETAYRQLLQMLALPLAPNGSEGLIEKQIYEICIRFRRYADSMQGMALDQQADFISESEGSHFCGFDDADMTESTDNFAMRPLASASSTSVSLTMFLSPADLADSEHCMEEGEEEDTDDQISEHF</sequence>
<dbReference type="SMART" id="SM00710">
    <property type="entry name" value="PbH1"/>
    <property type="match status" value="6"/>
</dbReference>
<dbReference type="SUPFAM" id="SSF57184">
    <property type="entry name" value="Growth factor receptor domain"/>
    <property type="match status" value="1"/>
</dbReference>
<dbReference type="CDD" id="cd00185">
    <property type="entry name" value="TNFRSF"/>
    <property type="match status" value="1"/>
</dbReference>
<dbReference type="SMART" id="SM01411">
    <property type="entry name" value="Ephrin_rec_like"/>
    <property type="match status" value="2"/>
</dbReference>
<feature type="transmembrane region" description="Helical" evidence="2">
    <location>
        <begin position="1304"/>
        <end position="1327"/>
    </location>
</feature>
<evidence type="ECO:0000259" key="5">
    <source>
        <dbReference type="Pfam" id="PF13229"/>
    </source>
</evidence>
<dbReference type="Gene3D" id="2.10.50.10">
    <property type="entry name" value="Tumor Necrosis Factor Receptor, subunit A, domain 2"/>
    <property type="match status" value="2"/>
</dbReference>
<evidence type="ECO:0000313" key="7">
    <source>
        <dbReference type="Proteomes" id="UP001178507"/>
    </source>
</evidence>
<evidence type="ECO:0000256" key="2">
    <source>
        <dbReference type="SAM" id="Phobius"/>
    </source>
</evidence>
<dbReference type="Gene3D" id="3.40.50.10140">
    <property type="entry name" value="Toll/interleukin-1 receptor homology (TIR) domain"/>
    <property type="match status" value="1"/>
</dbReference>
<dbReference type="InterPro" id="IPR039448">
    <property type="entry name" value="Beta_helix"/>
</dbReference>
<comment type="caution">
    <text evidence="6">The sequence shown here is derived from an EMBL/GenBank/DDBJ whole genome shotgun (WGS) entry which is preliminary data.</text>
</comment>
<organism evidence="6 7">
    <name type="scientific">Effrenium voratum</name>
    <dbReference type="NCBI Taxonomy" id="2562239"/>
    <lineage>
        <taxon>Eukaryota</taxon>
        <taxon>Sar</taxon>
        <taxon>Alveolata</taxon>
        <taxon>Dinophyceae</taxon>
        <taxon>Suessiales</taxon>
        <taxon>Symbiodiniaceae</taxon>
        <taxon>Effrenium</taxon>
    </lineage>
</organism>
<dbReference type="InterPro" id="IPR006626">
    <property type="entry name" value="PbH1"/>
</dbReference>
<dbReference type="Pfam" id="PF13229">
    <property type="entry name" value="Beta_helix"/>
    <property type="match status" value="1"/>
</dbReference>
<dbReference type="SUPFAM" id="SSF52200">
    <property type="entry name" value="Toll/Interleukin receptor TIR domain"/>
    <property type="match status" value="1"/>
</dbReference>
<keyword evidence="3" id="KW-0732">Signal</keyword>
<keyword evidence="7" id="KW-1185">Reference proteome</keyword>
<dbReference type="Pfam" id="PF07699">
    <property type="entry name" value="Ephrin_rec_like"/>
    <property type="match status" value="1"/>
</dbReference>
<feature type="transmembrane region" description="Helical" evidence="2">
    <location>
        <begin position="1077"/>
        <end position="1098"/>
    </location>
</feature>
<accession>A0AA36I2J8</accession>
<feature type="transmembrane region" description="Helical" evidence="2">
    <location>
        <begin position="1161"/>
        <end position="1184"/>
    </location>
</feature>
<feature type="transmembrane region" description="Helical" evidence="2">
    <location>
        <begin position="982"/>
        <end position="1002"/>
    </location>
</feature>
<feature type="transmembrane region" description="Helical" evidence="2">
    <location>
        <begin position="1242"/>
        <end position="1263"/>
    </location>
</feature>
<protein>
    <submittedName>
        <fullName evidence="6">Uncharacterized protein</fullName>
    </submittedName>
</protein>
<dbReference type="PANTHER" id="PTHR11319:SF35">
    <property type="entry name" value="OUTER MEMBRANE PROTEIN PMPC-RELATED"/>
    <property type="match status" value="1"/>
</dbReference>
<proteinExistence type="predicted"/>
<dbReference type="EMBL" id="CAUJNA010000666">
    <property type="protein sequence ID" value="CAJ1379873.1"/>
    <property type="molecule type" value="Genomic_DNA"/>
</dbReference>
<feature type="chain" id="PRO_5041397026" evidence="3">
    <location>
        <begin position="19"/>
        <end position="1768"/>
    </location>
</feature>
<dbReference type="InterPro" id="IPR035897">
    <property type="entry name" value="Toll_tir_struct_dom_sf"/>
</dbReference>
<dbReference type="Gene3D" id="2.160.20.10">
    <property type="entry name" value="Single-stranded right-handed beta-helix, Pectin lyase-like"/>
    <property type="match status" value="2"/>
</dbReference>
<feature type="transmembrane region" description="Helical" evidence="2">
    <location>
        <begin position="1275"/>
        <end position="1292"/>
    </location>
</feature>
<keyword evidence="2" id="KW-0472">Membrane</keyword>
<feature type="region of interest" description="Disordered" evidence="1">
    <location>
        <begin position="1747"/>
        <end position="1768"/>
    </location>
</feature>
<dbReference type="InterPro" id="IPR009030">
    <property type="entry name" value="Growth_fac_rcpt_cys_sf"/>
</dbReference>
<dbReference type="InterPro" id="IPR012334">
    <property type="entry name" value="Pectin_lyas_fold"/>
</dbReference>
<evidence type="ECO:0000256" key="1">
    <source>
        <dbReference type="SAM" id="MobiDB-lite"/>
    </source>
</evidence>
<keyword evidence="2" id="KW-0812">Transmembrane</keyword>
<evidence type="ECO:0000313" key="6">
    <source>
        <dbReference type="EMBL" id="CAJ1379873.1"/>
    </source>
</evidence>
<feature type="domain" description="Right handed beta helix" evidence="5">
    <location>
        <begin position="273"/>
        <end position="400"/>
    </location>
</feature>
<dbReference type="InterPro" id="IPR011641">
    <property type="entry name" value="Tyr-kin_ephrin_A/B_rcpt-like"/>
</dbReference>
<feature type="transmembrane region" description="Helical" evidence="2">
    <location>
        <begin position="1216"/>
        <end position="1236"/>
    </location>
</feature>
<dbReference type="SUPFAM" id="SSF51126">
    <property type="entry name" value="Pectin lyase-like"/>
    <property type="match status" value="2"/>
</dbReference>
<dbReference type="InterPro" id="IPR011050">
    <property type="entry name" value="Pectin_lyase_fold/virulence"/>
</dbReference>
<evidence type="ECO:0000256" key="3">
    <source>
        <dbReference type="SAM" id="SignalP"/>
    </source>
</evidence>
<feature type="transmembrane region" description="Helical" evidence="2">
    <location>
        <begin position="1110"/>
        <end position="1132"/>
    </location>
</feature>